<comment type="similarity">
    <text evidence="1 2">Belongs to the pirin family.</text>
</comment>
<name>A0ABM8Z0L5_9PROT</name>
<evidence type="ECO:0000259" key="3">
    <source>
        <dbReference type="Pfam" id="PF02678"/>
    </source>
</evidence>
<dbReference type="InterPro" id="IPR003829">
    <property type="entry name" value="Pirin_N_dom"/>
</dbReference>
<feature type="domain" description="Pirin N-terminal" evidence="3">
    <location>
        <begin position="22"/>
        <end position="84"/>
    </location>
</feature>
<evidence type="ECO:0000256" key="1">
    <source>
        <dbReference type="ARBA" id="ARBA00008416"/>
    </source>
</evidence>
<dbReference type="PANTHER" id="PTHR13903:SF8">
    <property type="entry name" value="PIRIN"/>
    <property type="match status" value="1"/>
</dbReference>
<dbReference type="Gene3D" id="2.60.120.10">
    <property type="entry name" value="Jelly Rolls"/>
    <property type="match status" value="1"/>
</dbReference>
<dbReference type="EMBL" id="OU912926">
    <property type="protein sequence ID" value="CAG9933344.1"/>
    <property type="molecule type" value="Genomic_DNA"/>
</dbReference>
<gene>
    <name evidence="4" type="ORF">NTG6680_2095</name>
</gene>
<dbReference type="SUPFAM" id="SSF51182">
    <property type="entry name" value="RmlC-like cupins"/>
    <property type="match status" value="1"/>
</dbReference>
<evidence type="ECO:0000313" key="4">
    <source>
        <dbReference type="EMBL" id="CAG9933344.1"/>
    </source>
</evidence>
<evidence type="ECO:0000313" key="5">
    <source>
        <dbReference type="Proteomes" id="UP000839052"/>
    </source>
</evidence>
<dbReference type="PANTHER" id="PTHR13903">
    <property type="entry name" value="PIRIN-RELATED"/>
    <property type="match status" value="1"/>
</dbReference>
<accession>A0ABM8Z0L5</accession>
<protein>
    <submittedName>
        <fullName evidence="4">Quercetin 2,3-dioxygenase</fullName>
        <ecNumber evidence="4">1.13.11.24</ecNumber>
    </submittedName>
</protein>
<dbReference type="Proteomes" id="UP000839052">
    <property type="component" value="Chromosome"/>
</dbReference>
<proteinExistence type="inferred from homology"/>
<dbReference type="Pfam" id="PF02678">
    <property type="entry name" value="Pirin"/>
    <property type="match status" value="1"/>
</dbReference>
<dbReference type="EC" id="1.13.11.24" evidence="4"/>
<dbReference type="GO" id="GO:0008127">
    <property type="term" value="F:quercetin 2,3-dioxygenase activity"/>
    <property type="evidence" value="ECO:0007669"/>
    <property type="project" value="UniProtKB-EC"/>
</dbReference>
<organism evidence="4 5">
    <name type="scientific">Candidatus Nitrotoga arctica</name>
    <dbReference type="NCBI Taxonomy" id="453162"/>
    <lineage>
        <taxon>Bacteria</taxon>
        <taxon>Pseudomonadati</taxon>
        <taxon>Pseudomonadota</taxon>
        <taxon>Betaproteobacteria</taxon>
        <taxon>Nitrosomonadales</taxon>
        <taxon>Gallionellaceae</taxon>
        <taxon>Candidatus Nitrotoga</taxon>
    </lineage>
</organism>
<keyword evidence="4" id="KW-0560">Oxidoreductase</keyword>
<dbReference type="InterPro" id="IPR014710">
    <property type="entry name" value="RmlC-like_jellyroll"/>
</dbReference>
<reference evidence="4 5" key="1">
    <citation type="submission" date="2021-10" db="EMBL/GenBank/DDBJ databases">
        <authorList>
            <person name="Koch H."/>
        </authorList>
    </citation>
    <scope>NUCLEOTIDE SEQUENCE [LARGE SCALE GENOMIC DNA]</scope>
    <source>
        <strain evidence="4">6680</strain>
    </source>
</reference>
<evidence type="ECO:0000256" key="2">
    <source>
        <dbReference type="RuleBase" id="RU003457"/>
    </source>
</evidence>
<keyword evidence="5" id="KW-1185">Reference proteome</keyword>
<sequence>MRWAATDPFLLLMEDWFPVGVFDHHPHRGIETLTYVIDGVIDHYDNHGNKGTLHPGDVPWMAAGRGLIHNEQPAAGLTVHSLQLGSICQGLTNSSRRTTRTSSLTKCRCVTKPEQKSGCSPASPTSPAS</sequence>
<dbReference type="InterPro" id="IPR012093">
    <property type="entry name" value="Pirin"/>
</dbReference>
<dbReference type="InterPro" id="IPR011051">
    <property type="entry name" value="RmlC_Cupin_sf"/>
</dbReference>